<feature type="domain" description="Cation efflux protein transmembrane" evidence="10">
    <location>
        <begin position="7"/>
        <end position="150"/>
    </location>
</feature>
<proteinExistence type="inferred from homology"/>
<dbReference type="GO" id="GO:0016020">
    <property type="term" value="C:membrane"/>
    <property type="evidence" value="ECO:0007669"/>
    <property type="project" value="UniProtKB-SubCell"/>
</dbReference>
<evidence type="ECO:0000256" key="2">
    <source>
        <dbReference type="ARBA" id="ARBA00008873"/>
    </source>
</evidence>
<sequence>MNRQTRIILLLVIDVLFFFVELIVGYAVGSLALVADSFHMLNDVMSLVVALYAIKLTSQTTTDARYSYGWHRAEILAALVNGVFLLALCFSISLEAIERFFSTPEISNPRLVVIVGSLGLASNIVGLFLFHEHGHDHGHSHGKESASSSKPASVRSNGETENDPKRKSAQGTLQQPRSRGRSDSLSSMYGHPAATRASMVQAAQDMASARSPSPNGRGGNSRARKSRSRTRFVPNEPQVPESIAGSSTDHTHRTDETTPLLSSETASASSEGSHSEHGNSKHASGHSHGHSHGSMNMHALLLHVLGDALGNVGVIATGLIIWQTSLSWKYYFDPMISLVITVIIFSSALPLVRSTSFILLQGVPSTVSIEDVKDAILAVDGVLSLHELHIWQLSESKNVASVHVMTSRNHDFMPVAAQIRKALHHQGIHSSTIQPEYHNPRNPLPEESLKTSAETSCLILCPPDAECDQENACCAPSSMDV</sequence>
<feature type="transmembrane region" description="Helical" evidence="9">
    <location>
        <begin position="75"/>
        <end position="97"/>
    </location>
</feature>
<feature type="transmembrane region" description="Helical" evidence="9">
    <location>
        <begin position="7"/>
        <end position="28"/>
    </location>
</feature>
<dbReference type="OrthoDB" id="9944568at2759"/>
<evidence type="ECO:0000256" key="4">
    <source>
        <dbReference type="ARBA" id="ARBA00022692"/>
    </source>
</evidence>
<evidence type="ECO:0000259" key="11">
    <source>
        <dbReference type="Pfam" id="PF16916"/>
    </source>
</evidence>
<dbReference type="Pfam" id="PF01545">
    <property type="entry name" value="Cation_efflux"/>
    <property type="match status" value="2"/>
</dbReference>
<comment type="similarity">
    <text evidence="2">Belongs to the cation diffusion facilitator (CDF) transporter (TC 2.A.4) family. SLC30A subfamily.</text>
</comment>
<dbReference type="Pfam" id="PF16916">
    <property type="entry name" value="ZT_dimer"/>
    <property type="match status" value="1"/>
</dbReference>
<feature type="transmembrane region" description="Helical" evidence="9">
    <location>
        <begin position="300"/>
        <end position="322"/>
    </location>
</feature>
<feature type="domain" description="Cation efflux protein cytoplasmic" evidence="11">
    <location>
        <begin position="365"/>
        <end position="436"/>
    </location>
</feature>
<evidence type="ECO:0000256" key="6">
    <source>
        <dbReference type="ARBA" id="ARBA00022989"/>
    </source>
</evidence>
<keyword evidence="6 9" id="KW-1133">Transmembrane helix</keyword>
<feature type="transmembrane region" description="Helical" evidence="9">
    <location>
        <begin position="334"/>
        <end position="352"/>
    </location>
</feature>
<evidence type="ECO:0000259" key="10">
    <source>
        <dbReference type="Pfam" id="PF01545"/>
    </source>
</evidence>
<dbReference type="InterPro" id="IPR027469">
    <property type="entry name" value="Cation_efflux_TMD_sf"/>
</dbReference>
<evidence type="ECO:0000256" key="1">
    <source>
        <dbReference type="ARBA" id="ARBA00004141"/>
    </source>
</evidence>
<keyword evidence="5" id="KW-0862">Zinc</keyword>
<dbReference type="SUPFAM" id="SSF161111">
    <property type="entry name" value="Cation efflux protein transmembrane domain-like"/>
    <property type="match status" value="1"/>
</dbReference>
<feature type="transmembrane region" description="Helical" evidence="9">
    <location>
        <begin position="34"/>
        <end position="54"/>
    </location>
</feature>
<dbReference type="AlphaFoldDB" id="A0A1X6NFL8"/>
<dbReference type="PANTHER" id="PTHR45820:SF4">
    <property type="entry name" value="ZINC TRANSPORTER 63C, ISOFORM F"/>
    <property type="match status" value="1"/>
</dbReference>
<organism evidence="12 13">
    <name type="scientific">Postia placenta MAD-698-R-SB12</name>
    <dbReference type="NCBI Taxonomy" id="670580"/>
    <lineage>
        <taxon>Eukaryota</taxon>
        <taxon>Fungi</taxon>
        <taxon>Dikarya</taxon>
        <taxon>Basidiomycota</taxon>
        <taxon>Agaricomycotina</taxon>
        <taxon>Agaricomycetes</taxon>
        <taxon>Polyporales</taxon>
        <taxon>Adustoporiaceae</taxon>
        <taxon>Rhodonia</taxon>
    </lineage>
</organism>
<feature type="compositionally biased region" description="Polar residues" evidence="8">
    <location>
        <begin position="169"/>
        <end position="187"/>
    </location>
</feature>
<dbReference type="GO" id="GO:0006882">
    <property type="term" value="P:intracellular zinc ion homeostasis"/>
    <property type="evidence" value="ECO:0007669"/>
    <property type="project" value="TreeGrafter"/>
</dbReference>
<feature type="compositionally biased region" description="Low complexity" evidence="8">
    <location>
        <begin position="262"/>
        <end position="272"/>
    </location>
</feature>
<dbReference type="GO" id="GO:0005385">
    <property type="term" value="F:zinc ion transmembrane transporter activity"/>
    <property type="evidence" value="ECO:0007669"/>
    <property type="project" value="TreeGrafter"/>
</dbReference>
<keyword evidence="4 9" id="KW-0812">Transmembrane</keyword>
<dbReference type="GeneID" id="36325132"/>
<dbReference type="SUPFAM" id="SSF160240">
    <property type="entry name" value="Cation efflux protein cytoplasmic domain-like"/>
    <property type="match status" value="1"/>
</dbReference>
<feature type="compositionally biased region" description="Low complexity" evidence="8">
    <location>
        <begin position="145"/>
        <end position="156"/>
    </location>
</feature>
<reference evidence="12 13" key="1">
    <citation type="submission" date="2017-04" db="EMBL/GenBank/DDBJ databases">
        <title>Genome Sequence of the Model Brown-Rot Fungus Postia placenta SB12.</title>
        <authorList>
            <consortium name="DOE Joint Genome Institute"/>
            <person name="Gaskell J."/>
            <person name="Kersten P."/>
            <person name="Larrondo L.F."/>
            <person name="Canessa P."/>
            <person name="Martinez D."/>
            <person name="Hibbett D."/>
            <person name="Schmoll M."/>
            <person name="Kubicek C.P."/>
            <person name="Martinez A.T."/>
            <person name="Yadav J."/>
            <person name="Master E."/>
            <person name="Magnuson J.K."/>
            <person name="James T."/>
            <person name="Yaver D."/>
            <person name="Berka R."/>
            <person name="Labutti K."/>
            <person name="Lipzen A."/>
            <person name="Aerts A."/>
            <person name="Barry K."/>
            <person name="Henrissat B."/>
            <person name="Blanchette R."/>
            <person name="Grigoriev I."/>
            <person name="Cullen D."/>
        </authorList>
    </citation>
    <scope>NUCLEOTIDE SEQUENCE [LARGE SCALE GENOMIC DNA]</scope>
    <source>
        <strain evidence="12 13">MAD-698-R-SB12</strain>
    </source>
</reference>
<feature type="domain" description="Cation efflux protein transmembrane" evidence="10">
    <location>
        <begin position="288"/>
        <end position="360"/>
    </location>
</feature>
<evidence type="ECO:0000256" key="5">
    <source>
        <dbReference type="ARBA" id="ARBA00022833"/>
    </source>
</evidence>
<dbReference type="NCBIfam" id="TIGR01297">
    <property type="entry name" value="CDF"/>
    <property type="match status" value="2"/>
</dbReference>
<feature type="transmembrane region" description="Helical" evidence="9">
    <location>
        <begin position="109"/>
        <end position="130"/>
    </location>
</feature>
<accession>A0A1X6NFL8</accession>
<evidence type="ECO:0000313" key="13">
    <source>
        <dbReference type="Proteomes" id="UP000194127"/>
    </source>
</evidence>
<name>A0A1X6NFL8_9APHY</name>
<evidence type="ECO:0000256" key="7">
    <source>
        <dbReference type="ARBA" id="ARBA00023136"/>
    </source>
</evidence>
<dbReference type="Proteomes" id="UP000194127">
    <property type="component" value="Unassembled WGS sequence"/>
</dbReference>
<dbReference type="PANTHER" id="PTHR45820">
    <property type="entry name" value="FI23527P1"/>
    <property type="match status" value="1"/>
</dbReference>
<evidence type="ECO:0000256" key="3">
    <source>
        <dbReference type="ARBA" id="ARBA00022448"/>
    </source>
</evidence>
<feature type="region of interest" description="Disordered" evidence="8">
    <location>
        <begin position="136"/>
        <end position="292"/>
    </location>
</feature>
<dbReference type="InterPro" id="IPR058533">
    <property type="entry name" value="Cation_efflux_TM"/>
</dbReference>
<gene>
    <name evidence="12" type="ORF">POSPLADRAFT_1051566</name>
</gene>
<comment type="subcellular location">
    <subcellularLocation>
        <location evidence="1">Membrane</location>
        <topology evidence="1">Multi-pass membrane protein</topology>
    </subcellularLocation>
</comment>
<dbReference type="InterPro" id="IPR027470">
    <property type="entry name" value="Cation_efflux_CTD"/>
</dbReference>
<dbReference type="InterPro" id="IPR036837">
    <property type="entry name" value="Cation_efflux_CTD_sf"/>
</dbReference>
<evidence type="ECO:0008006" key="14">
    <source>
        <dbReference type="Google" id="ProtNLM"/>
    </source>
</evidence>
<protein>
    <recommendedName>
        <fullName evidence="14">Cation efflux protein</fullName>
    </recommendedName>
</protein>
<dbReference type="RefSeq" id="XP_024344223.1">
    <property type="nucleotide sequence ID" value="XM_024480182.1"/>
</dbReference>
<evidence type="ECO:0000313" key="12">
    <source>
        <dbReference type="EMBL" id="OSX67429.1"/>
    </source>
</evidence>
<dbReference type="Gene3D" id="1.20.1510.10">
    <property type="entry name" value="Cation efflux protein transmembrane domain"/>
    <property type="match status" value="2"/>
</dbReference>
<keyword evidence="13" id="KW-1185">Reference proteome</keyword>
<keyword evidence="3" id="KW-0813">Transport</keyword>
<evidence type="ECO:0000256" key="8">
    <source>
        <dbReference type="SAM" id="MobiDB-lite"/>
    </source>
</evidence>
<dbReference type="InterPro" id="IPR002524">
    <property type="entry name" value="Cation_efflux"/>
</dbReference>
<keyword evidence="7 9" id="KW-0472">Membrane</keyword>
<dbReference type="EMBL" id="KZ110591">
    <property type="protein sequence ID" value="OSX67429.1"/>
    <property type="molecule type" value="Genomic_DNA"/>
</dbReference>
<evidence type="ECO:0000256" key="9">
    <source>
        <dbReference type="SAM" id="Phobius"/>
    </source>
</evidence>